<evidence type="ECO:0000313" key="3">
    <source>
        <dbReference type="EMBL" id="CAK76938.1"/>
    </source>
</evidence>
<dbReference type="GO" id="GO:0005525">
    <property type="term" value="F:GTP binding"/>
    <property type="evidence" value="ECO:0007669"/>
    <property type="project" value="InterPro"/>
</dbReference>
<dbReference type="eggNOG" id="KOG2203">
    <property type="taxonomic scope" value="Eukaryota"/>
</dbReference>
<dbReference type="Proteomes" id="UP000000600">
    <property type="component" value="Unassembled WGS sequence"/>
</dbReference>
<dbReference type="Gene3D" id="3.40.50.300">
    <property type="entry name" value="P-loop containing nucleotide triphosphate hydrolases"/>
    <property type="match status" value="1"/>
</dbReference>
<dbReference type="Pfam" id="PF25683">
    <property type="entry name" value="URGCP_GTPase"/>
    <property type="match status" value="1"/>
</dbReference>
<feature type="domain" description="VLIG-type G" evidence="2">
    <location>
        <begin position="35"/>
        <end position="291"/>
    </location>
</feature>
<gene>
    <name evidence="3" type="ORF">GSPATT00012462001</name>
</gene>
<dbReference type="PROSITE" id="PS50234">
    <property type="entry name" value="VWFA"/>
    <property type="match status" value="1"/>
</dbReference>
<dbReference type="PANTHER" id="PTHR14819">
    <property type="entry name" value="GTP-BINDING"/>
    <property type="match status" value="1"/>
</dbReference>
<name>A0D1M1_PARTE</name>
<dbReference type="InterPro" id="IPR052986">
    <property type="entry name" value="VLIG_GTPase"/>
</dbReference>
<dbReference type="KEGG" id="ptm:GSPATT00012462001"/>
<feature type="domain" description="VWFA" evidence="1">
    <location>
        <begin position="1275"/>
        <end position="1445"/>
    </location>
</feature>
<dbReference type="InterPro" id="IPR036465">
    <property type="entry name" value="vWFA_dom_sf"/>
</dbReference>
<organism evidence="3 4">
    <name type="scientific">Paramecium tetraurelia</name>
    <dbReference type="NCBI Taxonomy" id="5888"/>
    <lineage>
        <taxon>Eukaryota</taxon>
        <taxon>Sar</taxon>
        <taxon>Alveolata</taxon>
        <taxon>Ciliophora</taxon>
        <taxon>Intramacronucleata</taxon>
        <taxon>Oligohymenophorea</taxon>
        <taxon>Peniculida</taxon>
        <taxon>Parameciidae</taxon>
        <taxon>Paramecium</taxon>
    </lineage>
</organism>
<reference evidence="3 4" key="1">
    <citation type="journal article" date="2006" name="Nature">
        <title>Global trends of whole-genome duplications revealed by the ciliate Paramecium tetraurelia.</title>
        <authorList>
            <consortium name="Genoscope"/>
            <person name="Aury J.-M."/>
            <person name="Jaillon O."/>
            <person name="Duret L."/>
            <person name="Noel B."/>
            <person name="Jubin C."/>
            <person name="Porcel B.M."/>
            <person name="Segurens B."/>
            <person name="Daubin V."/>
            <person name="Anthouard V."/>
            <person name="Aiach N."/>
            <person name="Arnaiz O."/>
            <person name="Billaut A."/>
            <person name="Beisson J."/>
            <person name="Blanc I."/>
            <person name="Bouhouche K."/>
            <person name="Camara F."/>
            <person name="Duharcourt S."/>
            <person name="Guigo R."/>
            <person name="Gogendeau D."/>
            <person name="Katinka M."/>
            <person name="Keller A.-M."/>
            <person name="Kissmehl R."/>
            <person name="Klotz C."/>
            <person name="Koll F."/>
            <person name="Le Moue A."/>
            <person name="Lepere C."/>
            <person name="Malinsky S."/>
            <person name="Nowacki M."/>
            <person name="Nowak J.K."/>
            <person name="Plattner H."/>
            <person name="Poulain J."/>
            <person name="Ruiz F."/>
            <person name="Serrano V."/>
            <person name="Zagulski M."/>
            <person name="Dessen P."/>
            <person name="Betermier M."/>
            <person name="Weissenbach J."/>
            <person name="Scarpelli C."/>
            <person name="Schachter V."/>
            <person name="Sperling L."/>
            <person name="Meyer E."/>
            <person name="Cohen J."/>
            <person name="Wincker P."/>
        </authorList>
    </citation>
    <scope>NUCLEOTIDE SEQUENCE [LARGE SCALE GENOMIC DNA]</scope>
    <source>
        <strain evidence="3 4">Stock d4-2</strain>
    </source>
</reference>
<dbReference type="GeneID" id="5030120"/>
<protein>
    <recommendedName>
        <fullName evidence="5">VWFA domain-containing protein</fullName>
    </recommendedName>
</protein>
<dbReference type="SUPFAM" id="SSF52540">
    <property type="entry name" value="P-loop containing nucleoside triphosphate hydrolases"/>
    <property type="match status" value="1"/>
</dbReference>
<evidence type="ECO:0000259" key="1">
    <source>
        <dbReference type="PROSITE" id="PS50234"/>
    </source>
</evidence>
<sequence>MIVKGEPFEFLDGDSLKIDQPFLQKLISNFKEQGQERILVLSVLGPQSSGKSTILNKIFGCHFWTSVGRCTKGIYLQLLKVHNKAYFNNLFDYIIILDTEGLQSPNQEDLEFDKKIALFVLSISDIILVNVKGDITKQFRELVEMCIYTLGQMKSFTSTKSITWCFNQNNDVNNRDPFLVQLVSIATNLNNELSNQNQETEQIDYNEILGITEDNVKILGFASTEKLWKKNDSEGVYADWRQLILNGTFSSEAYEEGIRIIQAYVNKFGREDDLDGRRQMENLKYFIEKIETTWKSIITLPDLLEFSELIQHQQNQFMRKQFNEIINNYQYPTKIQFINQIHQNISERNESLSIEILNDILSEFTTSMNAQFDQINNEFLEKLTQIKNEHKISKKVIKKYENMVQVRIDSERSAISLAMLSEIRIQETNFQQKMGFIKIDHFIQQLIGNENQLKQYKEDESKIESKFKQLWNEILTQDKQKQDKSFMGYSDQLLKVIKENFKNYILTTKNENSYKQQYIAKLNKEKPKQIDYLTSLEILKPELSTAQLMFIANSSKNQLFYDNFNQSIEKKIARCSPNQVLSINQFYSNQVEIIYLTKEDFNKYKQKDLSIDLELYKKEKGIDKYSFTSFLQNFSLFGYEISKLKAEQLFNSVNKQSRFDINMLSSCFQPGERQYFGDAQYDSSIDMIKKICKNLMNYYKRHVLITDLSQNNEIESLKGRFNEKEFFLVSVKQQVILKQNTGSQINRGEQIFSYILNRNQNSQYENTFKQSIARYIEDLMSDINYERWKKVYSEIHQMILDEIKEMKAKQFSYGLIKRILQKIEGKIKDLNMQFSDFGVILNDIGERCIYYYAIFSIWRVLCFKQYRSCERASEQLSSQEQVQYQKFKADIQQNNKEQSKIRGQSLAEEIINQTIARFQRSYCEEAKQIWAGFNKESNYDIIKQLDKDILERNDNRITDDQRLHYIKNHTDYVERFVKDNINKLKSDIQTKFTSKLQQDLKTYLQKVDANTKYLYDYVISPLQAKDYFVQQENPDEAPKLLFKITLGCLQGYVEQNLLEKIKQDKIHVFQTQDFHRFELPLCSTIQKSDEEIQILFNFVQAFKQRILLGIKNSDLIQVQLETLKLQDDLDAQQLRQIGCLQFCPLCKRKCDQEIDDSSHKHQCQNGHQLRGMTGVLIGSHPSLYTCEEIQDDYQISLLETSIIKKWKDIKQLYNGWIFSCLSKDELNIQKEKFMKIWNDNIGRMICIKLTQEIGKDVFYVPKQEVQLGGNQKTAHYILILDDSGSMEGAFFEAAKKGLVAFLQEIQKNPESRVTIILFNHQARCVVDYEIPDAQVQQKEIQFRGGGTDFDEPLKLAFDKIANNPDFDNFSSHSIFFYTDGQAQYPTKAMEKVKQFPSDKREKIELVACSFEDSPTTLVRVVEFGKQYFGFAKIQASMEPQMIAQVWIEEVSQVTHQIKSG</sequence>
<dbReference type="InterPro" id="IPR002035">
    <property type="entry name" value="VWF_A"/>
</dbReference>
<dbReference type="PROSITE" id="PS51717">
    <property type="entry name" value="G_VLIG"/>
    <property type="match status" value="1"/>
</dbReference>
<dbReference type="InterPro" id="IPR030383">
    <property type="entry name" value="G_VLIG_dom"/>
</dbReference>
<dbReference type="Pfam" id="PF13519">
    <property type="entry name" value="VWA_2"/>
    <property type="match status" value="1"/>
</dbReference>
<dbReference type="HOGENOM" id="CLU_245400_0_0_1"/>
<dbReference type="InParanoid" id="A0D1M1"/>
<dbReference type="SUPFAM" id="SSF53300">
    <property type="entry name" value="vWA-like"/>
    <property type="match status" value="1"/>
</dbReference>
<keyword evidence="4" id="KW-1185">Reference proteome</keyword>
<dbReference type="OrthoDB" id="310103at2759"/>
<dbReference type="Gene3D" id="3.40.50.410">
    <property type="entry name" value="von Willebrand factor, type A domain"/>
    <property type="match status" value="1"/>
</dbReference>
<dbReference type="InterPro" id="IPR027417">
    <property type="entry name" value="P-loop_NTPase"/>
</dbReference>
<dbReference type="STRING" id="5888.A0D1M1"/>
<dbReference type="SMART" id="SM00327">
    <property type="entry name" value="VWA"/>
    <property type="match status" value="1"/>
</dbReference>
<evidence type="ECO:0008006" key="5">
    <source>
        <dbReference type="Google" id="ProtNLM"/>
    </source>
</evidence>
<dbReference type="RefSeq" id="XP_001444335.1">
    <property type="nucleotide sequence ID" value="XM_001444298.1"/>
</dbReference>
<accession>A0D1M1</accession>
<dbReference type="EMBL" id="CT868252">
    <property type="protein sequence ID" value="CAK76938.1"/>
    <property type="molecule type" value="Genomic_DNA"/>
</dbReference>
<proteinExistence type="predicted"/>
<dbReference type="PANTHER" id="PTHR14819:SF25">
    <property type="entry name" value="CHROMOSOME UNDETERMINED SCAFFOLD_52, WHOLE GENOME SHOTGUN SEQUENCE"/>
    <property type="match status" value="1"/>
</dbReference>
<evidence type="ECO:0000259" key="2">
    <source>
        <dbReference type="PROSITE" id="PS51717"/>
    </source>
</evidence>
<dbReference type="CDD" id="cd00198">
    <property type="entry name" value="vWFA"/>
    <property type="match status" value="1"/>
</dbReference>
<evidence type="ECO:0000313" key="4">
    <source>
        <dbReference type="Proteomes" id="UP000000600"/>
    </source>
</evidence>